<dbReference type="SUPFAM" id="SSF52972">
    <property type="entry name" value="ITPase-like"/>
    <property type="match status" value="1"/>
</dbReference>
<evidence type="ECO:0000256" key="2">
    <source>
        <dbReference type="ARBA" id="ARBA00011738"/>
    </source>
</evidence>
<evidence type="ECO:0000256" key="4">
    <source>
        <dbReference type="ARBA" id="ARBA00022741"/>
    </source>
</evidence>
<evidence type="ECO:0000256" key="5">
    <source>
        <dbReference type="ARBA" id="ARBA00022801"/>
    </source>
</evidence>
<comment type="catalytic activity">
    <reaction evidence="10">
        <text>ITP + H2O = IMP + diphosphate + H(+)</text>
        <dbReference type="Rhea" id="RHEA:29399"/>
        <dbReference type="ChEBI" id="CHEBI:15377"/>
        <dbReference type="ChEBI" id="CHEBI:15378"/>
        <dbReference type="ChEBI" id="CHEBI:33019"/>
        <dbReference type="ChEBI" id="CHEBI:58053"/>
        <dbReference type="ChEBI" id="CHEBI:61402"/>
        <dbReference type="EC" id="3.6.1.66"/>
    </reaction>
</comment>
<comment type="catalytic activity">
    <reaction evidence="9 10">
        <text>XTP + H2O = XMP + diphosphate + H(+)</text>
        <dbReference type="Rhea" id="RHEA:28610"/>
        <dbReference type="ChEBI" id="CHEBI:15377"/>
        <dbReference type="ChEBI" id="CHEBI:15378"/>
        <dbReference type="ChEBI" id="CHEBI:33019"/>
        <dbReference type="ChEBI" id="CHEBI:57464"/>
        <dbReference type="ChEBI" id="CHEBI:61314"/>
        <dbReference type="EC" id="3.6.1.66"/>
    </reaction>
</comment>
<evidence type="ECO:0000313" key="12">
    <source>
        <dbReference type="Proteomes" id="UP000009374"/>
    </source>
</evidence>
<keyword evidence="6 10" id="KW-0460">Magnesium</keyword>
<dbReference type="GO" id="GO:0036220">
    <property type="term" value="F:ITP diphosphatase activity"/>
    <property type="evidence" value="ECO:0007669"/>
    <property type="project" value="UniProtKB-UniRule"/>
</dbReference>
<feature type="binding site" evidence="10">
    <location>
        <position position="75"/>
    </location>
    <ligand>
        <name>substrate</name>
    </ligand>
</feature>
<dbReference type="GO" id="GO:0005829">
    <property type="term" value="C:cytosol"/>
    <property type="evidence" value="ECO:0007669"/>
    <property type="project" value="TreeGrafter"/>
</dbReference>
<dbReference type="GO" id="GO:0009146">
    <property type="term" value="P:purine nucleoside triphosphate catabolic process"/>
    <property type="evidence" value="ECO:0007669"/>
    <property type="project" value="UniProtKB-UniRule"/>
</dbReference>
<dbReference type="CDD" id="cd00515">
    <property type="entry name" value="HAM1"/>
    <property type="match status" value="1"/>
</dbReference>
<comment type="catalytic activity">
    <reaction evidence="8 10">
        <text>dITP + H2O = dIMP + diphosphate + H(+)</text>
        <dbReference type="Rhea" id="RHEA:28342"/>
        <dbReference type="ChEBI" id="CHEBI:15377"/>
        <dbReference type="ChEBI" id="CHEBI:15378"/>
        <dbReference type="ChEBI" id="CHEBI:33019"/>
        <dbReference type="ChEBI" id="CHEBI:61194"/>
        <dbReference type="ChEBI" id="CHEBI:61382"/>
        <dbReference type="EC" id="3.6.1.66"/>
    </reaction>
</comment>
<evidence type="ECO:0000256" key="1">
    <source>
        <dbReference type="ARBA" id="ARBA00008023"/>
    </source>
</evidence>
<dbReference type="InterPro" id="IPR002637">
    <property type="entry name" value="RdgB/HAM1"/>
</dbReference>
<keyword evidence="7 10" id="KW-0546">Nucleotide metabolism</keyword>
<accession>C6HUV0</accession>
<feature type="binding site" evidence="10">
    <location>
        <begin position="13"/>
        <end position="18"/>
    </location>
    <ligand>
        <name>substrate</name>
    </ligand>
</feature>
<dbReference type="EMBL" id="GG693859">
    <property type="protein sequence ID" value="EES53561.1"/>
    <property type="molecule type" value="Genomic_DNA"/>
</dbReference>
<feature type="binding site" evidence="10">
    <location>
        <position position="74"/>
    </location>
    <ligand>
        <name>Mg(2+)</name>
        <dbReference type="ChEBI" id="CHEBI:18420"/>
    </ligand>
</feature>
<dbReference type="Gene3D" id="3.90.950.10">
    <property type="match status" value="1"/>
</dbReference>
<dbReference type="Proteomes" id="UP000009374">
    <property type="component" value="Unassembled WGS sequence"/>
</dbReference>
<dbReference type="HAMAP" id="MF_01405">
    <property type="entry name" value="Non_canon_purine_NTPase"/>
    <property type="match status" value="1"/>
</dbReference>
<dbReference type="AlphaFoldDB" id="C6HUV0"/>
<dbReference type="FunFam" id="3.90.950.10:FF:000001">
    <property type="entry name" value="dITP/XTP pyrophosphatase"/>
    <property type="match status" value="1"/>
</dbReference>
<dbReference type="PANTHER" id="PTHR11067:SF9">
    <property type="entry name" value="INOSINE TRIPHOSPHATE PYROPHOSPHATASE"/>
    <property type="match status" value="1"/>
</dbReference>
<comment type="similarity">
    <text evidence="1 10">Belongs to the HAM1 NTPase family.</text>
</comment>
<dbReference type="GO" id="GO:0046872">
    <property type="term" value="F:metal ion binding"/>
    <property type="evidence" value="ECO:0007669"/>
    <property type="project" value="UniProtKB-KW"/>
</dbReference>
<dbReference type="GO" id="GO:0017111">
    <property type="term" value="F:ribonucleoside triphosphate phosphatase activity"/>
    <property type="evidence" value="ECO:0007669"/>
    <property type="project" value="InterPro"/>
</dbReference>
<gene>
    <name evidence="11" type="ORF">UBAL3_74420018</name>
</gene>
<reference evidence="11 12" key="1">
    <citation type="journal article" date="2009" name="Appl. Environ. Microbiol.">
        <title>Community genomic and proteomic analyses of chemoautotrophic iron-oxidizing "Leptospirillum rubarum" (Group II) and "Leptospirillum ferrodiazotrophum" (Group III) bacteria in acid mine drainage biofilms.</title>
        <authorList>
            <person name="Goltsman D.S."/>
            <person name="Denef V.J."/>
            <person name="Singer S.W."/>
            <person name="VerBerkmoes N.C."/>
            <person name="Lefsrud M."/>
            <person name="Mueller R.S."/>
            <person name="Dick G.J."/>
            <person name="Sun C.L."/>
            <person name="Wheeler K.E."/>
            <person name="Zemla A."/>
            <person name="Baker B.J."/>
            <person name="Hauser L."/>
            <person name="Land M."/>
            <person name="Shah M.B."/>
            <person name="Thelen M.P."/>
            <person name="Hettich R.L."/>
            <person name="Banfield J.F."/>
        </authorList>
    </citation>
    <scope>NUCLEOTIDE SEQUENCE [LARGE SCALE GENOMIC DNA]</scope>
</reference>
<dbReference type="PANTHER" id="PTHR11067">
    <property type="entry name" value="INOSINE TRIPHOSPHATE PYROPHOSPHATASE/HAM1 PROTEIN"/>
    <property type="match status" value="1"/>
</dbReference>
<feature type="binding site" evidence="10">
    <location>
        <begin position="159"/>
        <end position="162"/>
    </location>
    <ligand>
        <name>substrate</name>
    </ligand>
</feature>
<evidence type="ECO:0000313" key="11">
    <source>
        <dbReference type="EMBL" id="EES53561.1"/>
    </source>
</evidence>
<name>C6HUV0_9BACT</name>
<evidence type="ECO:0000256" key="9">
    <source>
        <dbReference type="ARBA" id="ARBA00052017"/>
    </source>
</evidence>
<keyword evidence="3 10" id="KW-0479">Metal-binding</keyword>
<evidence type="ECO:0000256" key="7">
    <source>
        <dbReference type="ARBA" id="ARBA00023080"/>
    </source>
</evidence>
<sequence length="207" mass="21852">MAESSPKVLYLGTGNPHKVSEFERLAPASLSIHPSPAPPVPETGATFFSNAFIKARNAAQAFPGPAGQIVFADDSGLIVPALGGEPGVLSARYAGENATDLENREKLQRKMKGLPPEERGAFFACVLVAVQSGSGRLVAATAGYVFGKIARGPMGDGGFGYDPLFIPDGYHVSFGLMAPEEKNRISHRAIAFRRLVSLLALQEEGGR</sequence>
<dbReference type="GO" id="GO:0009117">
    <property type="term" value="P:nucleotide metabolic process"/>
    <property type="evidence" value="ECO:0007669"/>
    <property type="project" value="UniProtKB-KW"/>
</dbReference>
<keyword evidence="12" id="KW-1185">Reference proteome</keyword>
<evidence type="ECO:0000256" key="8">
    <source>
        <dbReference type="ARBA" id="ARBA00051875"/>
    </source>
</evidence>
<proteinExistence type="inferred from homology"/>
<dbReference type="InterPro" id="IPR020922">
    <property type="entry name" value="dITP/XTP_pyrophosphatase"/>
</dbReference>
<feature type="binding site" evidence="10">
    <location>
        <position position="182"/>
    </location>
    <ligand>
        <name>substrate</name>
    </ligand>
</feature>
<evidence type="ECO:0000256" key="6">
    <source>
        <dbReference type="ARBA" id="ARBA00022842"/>
    </source>
</evidence>
<comment type="function">
    <text evidence="10">Pyrophosphatase that catalyzes the hydrolysis of nucleoside triphosphates to their monophosphate derivatives, with a high preference for the non-canonical purine nucleotides XTP (xanthosine triphosphate), dITP (deoxyinosine triphosphate) and ITP. Seems to function as a house-cleaning enzyme that removes non-canonical purine nucleotides from the nucleotide pool, thus preventing their incorporation into DNA/RNA and avoiding chromosomal lesions.</text>
</comment>
<dbReference type="GO" id="GO:0000166">
    <property type="term" value="F:nucleotide binding"/>
    <property type="evidence" value="ECO:0007669"/>
    <property type="project" value="UniProtKB-KW"/>
</dbReference>
<feature type="active site" description="Proton acceptor" evidence="10">
    <location>
        <position position="74"/>
    </location>
</feature>
<keyword evidence="4 10" id="KW-0547">Nucleotide-binding</keyword>
<dbReference type="EC" id="3.6.1.66" evidence="10"/>
<comment type="cofactor">
    <cofactor evidence="10">
        <name>Mg(2+)</name>
        <dbReference type="ChEBI" id="CHEBI:18420"/>
    </cofactor>
    <text evidence="10">Binds 1 Mg(2+) ion per subunit.</text>
</comment>
<organism evidence="11 12">
    <name type="scientific">Leptospirillum ferrodiazotrophum</name>
    <dbReference type="NCBI Taxonomy" id="412449"/>
    <lineage>
        <taxon>Bacteria</taxon>
        <taxon>Pseudomonadati</taxon>
        <taxon>Nitrospirota</taxon>
        <taxon>Nitrospiria</taxon>
        <taxon>Nitrospirales</taxon>
        <taxon>Nitrospiraceae</taxon>
        <taxon>Leptospirillum</taxon>
    </lineage>
</organism>
<dbReference type="InterPro" id="IPR029001">
    <property type="entry name" value="ITPase-like_fam"/>
</dbReference>
<comment type="subunit">
    <text evidence="2 10">Homodimer.</text>
</comment>
<evidence type="ECO:0000256" key="10">
    <source>
        <dbReference type="HAMAP-Rule" id="MF_01405"/>
    </source>
</evidence>
<protein>
    <recommendedName>
        <fullName evidence="10">dITP/XTP pyrophosphatase</fullName>
        <ecNumber evidence="10">3.6.1.66</ecNumber>
    </recommendedName>
    <alternativeName>
        <fullName evidence="10">Non-canonical purine NTP pyrophosphatase</fullName>
    </alternativeName>
    <alternativeName>
        <fullName evidence="10">Non-standard purine NTP pyrophosphatase</fullName>
    </alternativeName>
    <alternativeName>
        <fullName evidence="10">Nucleoside-triphosphate diphosphatase</fullName>
    </alternativeName>
    <alternativeName>
        <fullName evidence="10">Nucleoside-triphosphate pyrophosphatase</fullName>
        <shortName evidence="10">NTPase</shortName>
    </alternativeName>
</protein>
<keyword evidence="5 10" id="KW-0378">Hydrolase</keyword>
<dbReference type="GO" id="GO:0036222">
    <property type="term" value="F:XTP diphosphatase activity"/>
    <property type="evidence" value="ECO:0007669"/>
    <property type="project" value="UniProtKB-UniRule"/>
</dbReference>
<evidence type="ECO:0000256" key="3">
    <source>
        <dbReference type="ARBA" id="ARBA00022723"/>
    </source>
</evidence>
<dbReference type="GO" id="GO:0035870">
    <property type="term" value="F:dITP diphosphatase activity"/>
    <property type="evidence" value="ECO:0007669"/>
    <property type="project" value="UniProtKB-UniRule"/>
</dbReference>
<comment type="caution">
    <text evidence="10">Lacks conserved residue(s) required for the propagation of feature annotation.</text>
</comment>
<dbReference type="Pfam" id="PF01725">
    <property type="entry name" value="Ham1p_like"/>
    <property type="match status" value="1"/>
</dbReference>
<feature type="binding site" evidence="10">
    <location>
        <begin position="187"/>
        <end position="188"/>
    </location>
    <ligand>
        <name>substrate</name>
    </ligand>
</feature>